<keyword evidence="2" id="KW-0808">Transferase</keyword>
<dbReference type="CDD" id="cd10519">
    <property type="entry name" value="SET_EZH"/>
    <property type="match status" value="1"/>
</dbReference>
<feature type="compositionally biased region" description="Low complexity" evidence="7">
    <location>
        <begin position="169"/>
        <end position="182"/>
    </location>
</feature>
<evidence type="ECO:0000256" key="1">
    <source>
        <dbReference type="ARBA" id="ARBA00022603"/>
    </source>
</evidence>
<feature type="compositionally biased region" description="Polar residues" evidence="7">
    <location>
        <begin position="7"/>
        <end position="22"/>
    </location>
</feature>
<protein>
    <recommendedName>
        <fullName evidence="12">SET domain-containing protein</fullName>
    </recommendedName>
</protein>
<feature type="domain" description="CXC" evidence="9">
    <location>
        <begin position="836"/>
        <end position="948"/>
    </location>
</feature>
<dbReference type="PROSITE" id="PS51633">
    <property type="entry name" value="CXC"/>
    <property type="match status" value="1"/>
</dbReference>
<feature type="compositionally biased region" description="Basic and acidic residues" evidence="7">
    <location>
        <begin position="340"/>
        <end position="367"/>
    </location>
</feature>
<evidence type="ECO:0000256" key="6">
    <source>
        <dbReference type="SAM" id="Coils"/>
    </source>
</evidence>
<feature type="compositionally biased region" description="Polar residues" evidence="7">
    <location>
        <begin position="99"/>
        <end position="111"/>
    </location>
</feature>
<dbReference type="GO" id="GO:0003682">
    <property type="term" value="F:chromatin binding"/>
    <property type="evidence" value="ECO:0007669"/>
    <property type="project" value="TreeGrafter"/>
</dbReference>
<dbReference type="InterPro" id="IPR001214">
    <property type="entry name" value="SET_dom"/>
</dbReference>
<feature type="compositionally biased region" description="Polar residues" evidence="7">
    <location>
        <begin position="135"/>
        <end position="151"/>
    </location>
</feature>
<feature type="compositionally biased region" description="Polar residues" evidence="7">
    <location>
        <begin position="187"/>
        <end position="248"/>
    </location>
</feature>
<dbReference type="AlphaFoldDB" id="A0A8A3P838"/>
<dbReference type="EMBL" id="CP063407">
    <property type="protein sequence ID" value="QSZ32161.1"/>
    <property type="molecule type" value="Genomic_DNA"/>
</dbReference>
<dbReference type="InterPro" id="IPR046341">
    <property type="entry name" value="SET_dom_sf"/>
</dbReference>
<evidence type="ECO:0000256" key="7">
    <source>
        <dbReference type="SAM" id="MobiDB-lite"/>
    </source>
</evidence>
<feature type="compositionally biased region" description="Basic residues" evidence="7">
    <location>
        <begin position="1147"/>
        <end position="1158"/>
    </location>
</feature>
<dbReference type="GO" id="GO:0032259">
    <property type="term" value="P:methylation"/>
    <property type="evidence" value="ECO:0007669"/>
    <property type="project" value="UniProtKB-KW"/>
</dbReference>
<feature type="region of interest" description="Disordered" evidence="7">
    <location>
        <begin position="1"/>
        <end position="388"/>
    </location>
</feature>
<keyword evidence="6" id="KW-0175">Coiled coil</keyword>
<dbReference type="Pfam" id="PF00856">
    <property type="entry name" value="SET"/>
    <property type="match status" value="1"/>
</dbReference>
<dbReference type="GO" id="GO:0046976">
    <property type="term" value="F:histone H3K27 methyltransferase activity"/>
    <property type="evidence" value="ECO:0007669"/>
    <property type="project" value="TreeGrafter"/>
</dbReference>
<dbReference type="SMART" id="SM00317">
    <property type="entry name" value="SET"/>
    <property type="match status" value="1"/>
</dbReference>
<evidence type="ECO:0000256" key="2">
    <source>
        <dbReference type="ARBA" id="ARBA00022679"/>
    </source>
</evidence>
<feature type="coiled-coil region" evidence="6">
    <location>
        <begin position="389"/>
        <end position="416"/>
    </location>
</feature>
<feature type="compositionally biased region" description="Basic and acidic residues" evidence="7">
    <location>
        <begin position="32"/>
        <end position="43"/>
    </location>
</feature>
<dbReference type="InterPro" id="IPR048360">
    <property type="entry name" value="Ezh2_CXC_fung"/>
</dbReference>
<dbReference type="Gene3D" id="2.170.270.10">
    <property type="entry name" value="SET domain"/>
    <property type="match status" value="1"/>
</dbReference>
<evidence type="ECO:0000259" key="9">
    <source>
        <dbReference type="PROSITE" id="PS51633"/>
    </source>
</evidence>
<dbReference type="InterPro" id="IPR045318">
    <property type="entry name" value="EZH1/2-like"/>
</dbReference>
<dbReference type="PANTHER" id="PTHR45747">
    <property type="entry name" value="HISTONE-LYSINE N-METHYLTRANSFERASE E(Z)"/>
    <property type="match status" value="1"/>
</dbReference>
<evidence type="ECO:0000256" key="4">
    <source>
        <dbReference type="ARBA" id="ARBA00023015"/>
    </source>
</evidence>
<feature type="domain" description="SET" evidence="8">
    <location>
        <begin position="963"/>
        <end position="1084"/>
    </location>
</feature>
<dbReference type="PANTHER" id="PTHR45747:SF4">
    <property type="entry name" value="HISTONE-LYSINE N-METHYLTRANSFERASE E(Z)"/>
    <property type="match status" value="1"/>
</dbReference>
<evidence type="ECO:0000313" key="10">
    <source>
        <dbReference type="EMBL" id="QSZ32161.1"/>
    </source>
</evidence>
<keyword evidence="5" id="KW-0804">Transcription</keyword>
<dbReference type="Proteomes" id="UP000672032">
    <property type="component" value="Chromosome 3"/>
</dbReference>
<name>A0A8A3P838_9HELO</name>
<evidence type="ECO:0000256" key="5">
    <source>
        <dbReference type="ARBA" id="ARBA00023163"/>
    </source>
</evidence>
<keyword evidence="11" id="KW-1185">Reference proteome</keyword>
<gene>
    <name evidence="10" type="ORF">DSL72_001732</name>
</gene>
<dbReference type="PROSITE" id="PS50280">
    <property type="entry name" value="SET"/>
    <property type="match status" value="1"/>
</dbReference>
<feature type="region of interest" description="Disordered" evidence="7">
    <location>
        <begin position="1143"/>
        <end position="1177"/>
    </location>
</feature>
<dbReference type="OrthoDB" id="6141102at2759"/>
<accession>A0A8A3P838</accession>
<dbReference type="GO" id="GO:0005634">
    <property type="term" value="C:nucleus"/>
    <property type="evidence" value="ECO:0007669"/>
    <property type="project" value="TreeGrafter"/>
</dbReference>
<keyword evidence="1" id="KW-0489">Methyltransferase</keyword>
<reference evidence="10" key="1">
    <citation type="submission" date="2020-10" db="EMBL/GenBank/DDBJ databases">
        <title>Genome Sequence of Monilinia vaccinii-corymbosi Sheds Light on Mummy Berry Disease Infection of Blueberry and Mating Type.</title>
        <authorList>
            <person name="Yow A.G."/>
            <person name="Zhang Y."/>
            <person name="Bansal K."/>
            <person name="Eacker S.M."/>
            <person name="Sullivan S."/>
            <person name="Liachko I."/>
            <person name="Cubeta M.A."/>
            <person name="Rollins J.A."/>
            <person name="Ashrafi H."/>
        </authorList>
    </citation>
    <scope>NUCLEOTIDE SEQUENCE</scope>
    <source>
        <strain evidence="10">RL-1</strain>
    </source>
</reference>
<evidence type="ECO:0000259" key="8">
    <source>
        <dbReference type="PROSITE" id="PS50280"/>
    </source>
</evidence>
<dbReference type="GO" id="GO:0031507">
    <property type="term" value="P:heterochromatin formation"/>
    <property type="evidence" value="ECO:0007669"/>
    <property type="project" value="TreeGrafter"/>
</dbReference>
<sequence>MSGINGGNASRSNDGNRSSMASSIVIDLTGDGMKDKRSDDKQNKKAKKKPIQQFIDLTMTSDDEPPAPAKVPGPGKSPAKTSGKSPANAPSQPPAKSPKYQNGGTYNLLSESDSEDEPRMKVSGSASKEIRDNPENNTMIRQSPSNSNSNVLGMASIVPPRRGTARKTGSVSHRNSNSRSVGPVISNLAQNNSPGSATSTPGVSKSHGTLSRSGSTSNLSHIMGEQSSSKATTSLTSDHTQPHPSTAKSKIIAAIPVARSLAPKSINDAHPRKESASNIPSAHPESERVATPRLRHPSPMRIKESPVSTKNNPSICHRAHDNESGSENNNEPPAKLNSQKKNDLSQEFRMEGEAGYSKSKEEGRRAQGESQMDPIPTGKPSASDKSSEMVRQEIILDDIKKNLANVEETMREDRGLNVRLLLEKRQMRAQIAMNIDSLDDESPFAFMKAADADTEGAVKLKLPVIRKTKPQIYVVPIVIGDCGVERTPSYTHHTNIMRNHLTGDDEKLRYIPIVDDETPMDQYVKNLKAAYVERCDDPRVKEFISQIDRYLDGCLEKMGYENCDRAALVRYFLGHQSEKLSYFTREKNLVLKTLGGPLSGQLYNIMKQIAEEMNKAWTIEMEDVVLSKCRFKELVESSKAQLYEQSGNQPPPPERLETMSQFHCLICHAAACTTHGEYTLQKVIADDGSSEPASPARSSRKSDWEYVWERIIMHCPDAFRRHNARDHSKRDQYWHPEDWNTDKDTAEACGDGCYREKTEWLDYSWTQEEEEELKRMLSIIKPNRPCSIVDIIDKPCWQIYSKILDFEDKTPVTRGQRCSKQQKCEPVGWYDPKAVPRNRGLKPGWQDDTIAHMHDLRVQFFPCVHDGPCRSETNCSCVKNSLLCEQFCGCPDDCGRRFAGCSCHAEGLACISDTCICIQMNRECGDQCDTCGAIPRIRPQNRHKERLFQTGCQNIALQRGVNKKLMLGQSQLQGVGFGLFTAEPVRKGEFLSEYNGEVISVDESERRTLIHNDEDPSFLFDLNKDWVVDASRLGNKTRFINHAETEADGQNCFAKIMLVNGEHRIGFRASRDIKIGEELFFNYGKKFAEIQGLDKKIGDRKHKMPKTNKGVVTGAEALAALDGLGGERGARKRKRREMVEALEKDIAKKKKGSRRGRPRGQASKKAGSLRANADGVR</sequence>
<keyword evidence="3" id="KW-0949">S-adenosyl-L-methionine</keyword>
<dbReference type="Pfam" id="PF21509">
    <property type="entry name" value="Ezh2-like__CXC_fung"/>
    <property type="match status" value="1"/>
</dbReference>
<dbReference type="InterPro" id="IPR026489">
    <property type="entry name" value="CXC_dom"/>
</dbReference>
<organism evidence="10 11">
    <name type="scientific">Monilinia vaccinii-corymbosi</name>
    <dbReference type="NCBI Taxonomy" id="61207"/>
    <lineage>
        <taxon>Eukaryota</taxon>
        <taxon>Fungi</taxon>
        <taxon>Dikarya</taxon>
        <taxon>Ascomycota</taxon>
        <taxon>Pezizomycotina</taxon>
        <taxon>Leotiomycetes</taxon>
        <taxon>Helotiales</taxon>
        <taxon>Sclerotiniaceae</taxon>
        <taxon>Monilinia</taxon>
    </lineage>
</organism>
<proteinExistence type="predicted"/>
<evidence type="ECO:0008006" key="12">
    <source>
        <dbReference type="Google" id="ProtNLM"/>
    </source>
</evidence>
<dbReference type="SUPFAM" id="SSF82199">
    <property type="entry name" value="SET domain"/>
    <property type="match status" value="1"/>
</dbReference>
<evidence type="ECO:0000256" key="3">
    <source>
        <dbReference type="ARBA" id="ARBA00022691"/>
    </source>
</evidence>
<evidence type="ECO:0000313" key="11">
    <source>
        <dbReference type="Proteomes" id="UP000672032"/>
    </source>
</evidence>
<keyword evidence="4" id="KW-0805">Transcription regulation</keyword>